<organism evidence="1 2">
    <name type="scientific">Glossina palpalis gambiensis</name>
    <dbReference type="NCBI Taxonomy" id="67801"/>
    <lineage>
        <taxon>Eukaryota</taxon>
        <taxon>Metazoa</taxon>
        <taxon>Ecdysozoa</taxon>
        <taxon>Arthropoda</taxon>
        <taxon>Hexapoda</taxon>
        <taxon>Insecta</taxon>
        <taxon>Pterygota</taxon>
        <taxon>Neoptera</taxon>
        <taxon>Endopterygota</taxon>
        <taxon>Diptera</taxon>
        <taxon>Brachycera</taxon>
        <taxon>Muscomorpha</taxon>
        <taxon>Hippoboscoidea</taxon>
        <taxon>Glossinidae</taxon>
        <taxon>Glossina</taxon>
    </lineage>
</organism>
<dbReference type="EMBL" id="JXJN01013009">
    <property type="status" value="NOT_ANNOTATED_CDS"/>
    <property type="molecule type" value="Genomic_DNA"/>
</dbReference>
<dbReference type="EnsemblMetazoa" id="GPPI027716-RA">
    <property type="protein sequence ID" value="GPPI027716-PA"/>
    <property type="gene ID" value="GPPI027716"/>
</dbReference>
<protein>
    <submittedName>
        <fullName evidence="1">Uncharacterized protein</fullName>
    </submittedName>
</protein>
<reference evidence="1" key="2">
    <citation type="submission" date="2020-05" db="UniProtKB">
        <authorList>
            <consortium name="EnsemblMetazoa"/>
        </authorList>
    </citation>
    <scope>IDENTIFICATION</scope>
    <source>
        <strain evidence="1">IAEA</strain>
    </source>
</reference>
<accession>A0A1B0BET3</accession>
<evidence type="ECO:0000313" key="2">
    <source>
        <dbReference type="Proteomes" id="UP000092460"/>
    </source>
</evidence>
<dbReference type="Proteomes" id="UP000092460">
    <property type="component" value="Unassembled WGS sequence"/>
</dbReference>
<keyword evidence="2" id="KW-1185">Reference proteome</keyword>
<name>A0A1B0BET3_9MUSC</name>
<proteinExistence type="predicted"/>
<sequence>MVEVSIRDKQTKPDDSKTKVKTEAELYYKWFNESAVDSKHDVDDDKVVCREMVTTMTAMMVEPVSLHLCQHAMLAVLYMGCTINALFAAQVRRSTAADCLEKHIHGYAAKEDLI</sequence>
<reference evidence="2" key="1">
    <citation type="submission" date="2015-01" db="EMBL/GenBank/DDBJ databases">
        <authorList>
            <person name="Aksoy S."/>
            <person name="Warren W."/>
            <person name="Wilson R.K."/>
        </authorList>
    </citation>
    <scope>NUCLEOTIDE SEQUENCE [LARGE SCALE GENOMIC DNA]</scope>
    <source>
        <strain evidence="2">IAEA</strain>
    </source>
</reference>
<dbReference type="VEuPathDB" id="VectorBase:GPPI027716"/>
<dbReference type="AlphaFoldDB" id="A0A1B0BET3"/>
<evidence type="ECO:0000313" key="1">
    <source>
        <dbReference type="EnsemblMetazoa" id="GPPI027716-PA"/>
    </source>
</evidence>